<name>A0A7R8YPT9_HERIL</name>
<protein>
    <recommendedName>
        <fullName evidence="1">3'-5' exonuclease domain-containing protein</fullName>
    </recommendedName>
</protein>
<proteinExistence type="predicted"/>
<dbReference type="InterPro" id="IPR002562">
    <property type="entry name" value="3'-5'_exonuclease_dom"/>
</dbReference>
<dbReference type="OrthoDB" id="26838at2759"/>
<dbReference type="SUPFAM" id="SSF53098">
    <property type="entry name" value="Ribonuclease H-like"/>
    <property type="match status" value="1"/>
</dbReference>
<accession>A0A7R8YPT9</accession>
<feature type="domain" description="3'-5' exonuclease" evidence="1">
    <location>
        <begin position="112"/>
        <end position="283"/>
    </location>
</feature>
<dbReference type="EMBL" id="LR899010">
    <property type="protein sequence ID" value="CAD7080988.1"/>
    <property type="molecule type" value="Genomic_DNA"/>
</dbReference>
<organism evidence="2 3">
    <name type="scientific">Hermetia illucens</name>
    <name type="common">Black soldier fly</name>
    <dbReference type="NCBI Taxonomy" id="343691"/>
    <lineage>
        <taxon>Eukaryota</taxon>
        <taxon>Metazoa</taxon>
        <taxon>Ecdysozoa</taxon>
        <taxon>Arthropoda</taxon>
        <taxon>Hexapoda</taxon>
        <taxon>Insecta</taxon>
        <taxon>Pterygota</taxon>
        <taxon>Neoptera</taxon>
        <taxon>Endopterygota</taxon>
        <taxon>Diptera</taxon>
        <taxon>Brachycera</taxon>
        <taxon>Stratiomyomorpha</taxon>
        <taxon>Stratiomyidae</taxon>
        <taxon>Hermetiinae</taxon>
        <taxon>Hermetia</taxon>
    </lineage>
</organism>
<dbReference type="GO" id="GO:1990923">
    <property type="term" value="C:PET complex"/>
    <property type="evidence" value="ECO:0007669"/>
    <property type="project" value="TreeGrafter"/>
</dbReference>
<dbReference type="InterPro" id="IPR052144">
    <property type="entry name" value="piRNA_biogenesis_EXD1"/>
</dbReference>
<reference evidence="2 3" key="1">
    <citation type="submission" date="2020-11" db="EMBL/GenBank/DDBJ databases">
        <authorList>
            <person name="Wallbank WR R."/>
            <person name="Pardo Diaz C."/>
            <person name="Kozak K."/>
            <person name="Martin S."/>
            <person name="Jiggins C."/>
            <person name="Moest M."/>
            <person name="Warren A I."/>
            <person name="Generalovic N T."/>
            <person name="Byers J.R.P. K."/>
            <person name="Montejo-Kovacevich G."/>
            <person name="Yen C E."/>
        </authorList>
    </citation>
    <scope>NUCLEOTIDE SEQUENCE [LARGE SCALE GENOMIC DNA]</scope>
</reference>
<dbReference type="AlphaFoldDB" id="A0A7R8YPT9"/>
<dbReference type="Gene3D" id="3.30.420.10">
    <property type="entry name" value="Ribonuclease H-like superfamily/Ribonuclease H"/>
    <property type="match status" value="1"/>
</dbReference>
<dbReference type="GO" id="GO:0034587">
    <property type="term" value="P:piRNA processing"/>
    <property type="evidence" value="ECO:0007669"/>
    <property type="project" value="TreeGrafter"/>
</dbReference>
<dbReference type="PANTHER" id="PTHR46628">
    <property type="entry name" value="PIRNA BIOGENESIS PROTEIN EXD1"/>
    <property type="match status" value="1"/>
</dbReference>
<dbReference type="Proteomes" id="UP000594454">
    <property type="component" value="Chromosome 2"/>
</dbReference>
<dbReference type="GO" id="GO:0008408">
    <property type="term" value="F:3'-5' exonuclease activity"/>
    <property type="evidence" value="ECO:0007669"/>
    <property type="project" value="InterPro"/>
</dbReference>
<evidence type="ECO:0000313" key="2">
    <source>
        <dbReference type="EMBL" id="CAD7080988.1"/>
    </source>
</evidence>
<dbReference type="InParanoid" id="A0A7R8YPT9"/>
<dbReference type="OMA" id="GANMGRK"/>
<dbReference type="GO" id="GO:0003676">
    <property type="term" value="F:nucleic acid binding"/>
    <property type="evidence" value="ECO:0007669"/>
    <property type="project" value="InterPro"/>
</dbReference>
<gene>
    <name evidence="2" type="ORF">HERILL_LOCUS4115</name>
</gene>
<evidence type="ECO:0000259" key="1">
    <source>
        <dbReference type="SMART" id="SM00474"/>
    </source>
</evidence>
<evidence type="ECO:0000313" key="3">
    <source>
        <dbReference type="Proteomes" id="UP000594454"/>
    </source>
</evidence>
<dbReference type="Pfam" id="PF01612">
    <property type="entry name" value="DNA_pol_A_exo1"/>
    <property type="match status" value="1"/>
</dbReference>
<dbReference type="PANTHER" id="PTHR46628:SF1">
    <property type="entry name" value="PIRNA BIOGENESIS PROTEIN EXD1"/>
    <property type="match status" value="1"/>
</dbReference>
<sequence>MEINYNIGQSLIVELEDECFVGELKLVNKDRTRIELCNVFDFHTGEKISGNQIFYKSDIKSIKIINNDIVEGSTSGNHDPSNDIITEADKQATTLLTSCELQEIETHCKNAQYIFKTDRYYHDAIKDMRRQNEIVLNLESCQAGRSTRTTIITVATRQNVYVFDILSLGRVYPELKGVLEAPRPKKIIHDSRKIVDNLKYRQDVELKGIFDTYAAHIGVGGDKSLWKLEDCLKKYLNLPENFIISEKNINWHERPFDDNRKTITSKKVLFTYKLYECILHDHILKKFYKTCEIFANVYSNNKDSVEVASDMASNKNSSINEIEDIDLDLPIEMETDR</sequence>
<dbReference type="InterPro" id="IPR036397">
    <property type="entry name" value="RNaseH_sf"/>
</dbReference>
<dbReference type="InterPro" id="IPR012337">
    <property type="entry name" value="RNaseH-like_sf"/>
</dbReference>
<dbReference type="FunCoup" id="A0A7R8YPT9">
    <property type="interactions" value="6"/>
</dbReference>
<keyword evidence="3" id="KW-1185">Reference proteome</keyword>
<dbReference type="SMART" id="SM00474">
    <property type="entry name" value="35EXOc"/>
    <property type="match status" value="1"/>
</dbReference>